<evidence type="ECO:0000313" key="1">
    <source>
        <dbReference type="EMBL" id="GBM35270.1"/>
    </source>
</evidence>
<protein>
    <submittedName>
        <fullName evidence="1">Uncharacterized protein</fullName>
    </submittedName>
</protein>
<reference evidence="1 2" key="1">
    <citation type="journal article" date="2019" name="Sci. Rep.">
        <title>Orb-weaving spider Araneus ventricosus genome elucidates the spidroin gene catalogue.</title>
        <authorList>
            <person name="Kono N."/>
            <person name="Nakamura H."/>
            <person name="Ohtoshi R."/>
            <person name="Moran D.A.P."/>
            <person name="Shinohara A."/>
            <person name="Yoshida Y."/>
            <person name="Fujiwara M."/>
            <person name="Mori M."/>
            <person name="Tomita M."/>
            <person name="Arakawa K."/>
        </authorList>
    </citation>
    <scope>NUCLEOTIDE SEQUENCE [LARGE SCALE GENOMIC DNA]</scope>
</reference>
<sequence>MTLRTEICDPERDLLMDFPSKTRPRLYKEFSDTPNVLSWSPQGHHCRKGWGNMIHQEKVLYQFVLWALRNNSTTGAAFQLLYGRKPEGPYPFKKHMDVQKGFTIEPFCDFGEIKEQ</sequence>
<accession>A0A4Y2F167</accession>
<evidence type="ECO:0000313" key="2">
    <source>
        <dbReference type="Proteomes" id="UP000499080"/>
    </source>
</evidence>
<comment type="caution">
    <text evidence="1">The sequence shown here is derived from an EMBL/GenBank/DDBJ whole genome shotgun (WGS) entry which is preliminary data.</text>
</comment>
<proteinExistence type="predicted"/>
<dbReference type="EMBL" id="BGPR01000780">
    <property type="protein sequence ID" value="GBM35270.1"/>
    <property type="molecule type" value="Genomic_DNA"/>
</dbReference>
<gene>
    <name evidence="1" type="ORF">AVEN_45534_1</name>
</gene>
<dbReference type="AlphaFoldDB" id="A0A4Y2F167"/>
<keyword evidence="2" id="KW-1185">Reference proteome</keyword>
<dbReference type="Proteomes" id="UP000499080">
    <property type="component" value="Unassembled WGS sequence"/>
</dbReference>
<name>A0A4Y2F167_ARAVE</name>
<organism evidence="1 2">
    <name type="scientific">Araneus ventricosus</name>
    <name type="common">Orbweaver spider</name>
    <name type="synonym">Epeira ventricosa</name>
    <dbReference type="NCBI Taxonomy" id="182803"/>
    <lineage>
        <taxon>Eukaryota</taxon>
        <taxon>Metazoa</taxon>
        <taxon>Ecdysozoa</taxon>
        <taxon>Arthropoda</taxon>
        <taxon>Chelicerata</taxon>
        <taxon>Arachnida</taxon>
        <taxon>Araneae</taxon>
        <taxon>Araneomorphae</taxon>
        <taxon>Entelegynae</taxon>
        <taxon>Araneoidea</taxon>
        <taxon>Araneidae</taxon>
        <taxon>Araneus</taxon>
    </lineage>
</organism>